<reference evidence="1 2" key="1">
    <citation type="submission" date="2023-01" db="EMBL/GenBank/DDBJ databases">
        <title>Xanthomonas hawaiianensis sp. nov. isolated from Araceae family in Hawaii.</title>
        <authorList>
            <person name="Chunag S.-C."/>
            <person name="Dobhal S."/>
            <person name="Alvarez A."/>
            <person name="Arif M."/>
        </authorList>
    </citation>
    <scope>NUCLEOTIDE SEQUENCE [LARGE SCALE GENOMIC DNA]</scope>
    <source>
        <strain evidence="1 2">A2111</strain>
    </source>
</reference>
<evidence type="ECO:0000313" key="2">
    <source>
        <dbReference type="Proteomes" id="UP001260534"/>
    </source>
</evidence>
<dbReference type="Gene3D" id="1.25.10.10">
    <property type="entry name" value="Leucine-rich Repeat Variant"/>
    <property type="match status" value="1"/>
</dbReference>
<evidence type="ECO:0000313" key="1">
    <source>
        <dbReference type="EMBL" id="MDS9994640.1"/>
    </source>
</evidence>
<sequence>MAALFRHSKQPPAPATACAELPQLLLQALAPLMGNRRPEVTETFLPTTSANGLAIIDQRLRAWTSAAYATWSADTLQNILSCPMREDARQSLLFLACAHPDGRERQKAVWNLGQFPCYLSLVAALLRSADWVPQVRFAAREAVQRLLDGCSADAVLDAWPLVLRLQRWERASDGWLEASVEGWMLAPSNDALLQRARASTDPALRAWAYRASIERGNTQLHGQALMQQDPRIGLHALRHAQATLDAASIVAIAAAGLHAPHPAVRRECLQALASADPATAAAALPRALLDRASGVRRLAAYLTREQGADPRIAWRAALDEDSQDAQLGALTSLAEQAEPEDAARLRMRLLATRASVRQQALKGLLRLGQPLPTATIARLLQLGGGRVMETVHDAIRNSAVTLDAALILHVLGDAATDAACRARLHRLMRMRSLWDGLTQLLALHVGEADRHWWLLAIDDWIDRSDTYTPLGERRKRALLDAITERTADLPEPRATKILAAVLRY</sequence>
<proteinExistence type="predicted"/>
<keyword evidence="2" id="KW-1185">Reference proteome</keyword>
<comment type="caution">
    <text evidence="1">The sequence shown here is derived from an EMBL/GenBank/DDBJ whole genome shotgun (WGS) entry which is preliminary data.</text>
</comment>
<name>A0ABU2I9X3_9XANT</name>
<gene>
    <name evidence="1" type="ORF">PNQ69_17885</name>
</gene>
<dbReference type="InterPro" id="IPR016024">
    <property type="entry name" value="ARM-type_fold"/>
</dbReference>
<dbReference type="EMBL" id="JAQMHB010000001">
    <property type="protein sequence ID" value="MDS9994640.1"/>
    <property type="molecule type" value="Genomic_DNA"/>
</dbReference>
<dbReference type="RefSeq" id="WP_209229431.1">
    <property type="nucleotide sequence ID" value="NZ_JAGHXG010000004.1"/>
</dbReference>
<protein>
    <recommendedName>
        <fullName evidence="3">HEAT repeat domain-containing protein</fullName>
    </recommendedName>
</protein>
<dbReference type="Proteomes" id="UP001260534">
    <property type="component" value="Unassembled WGS sequence"/>
</dbReference>
<accession>A0ABU2I9X3</accession>
<dbReference type="SUPFAM" id="SSF48371">
    <property type="entry name" value="ARM repeat"/>
    <property type="match status" value="1"/>
</dbReference>
<organism evidence="1 2">
    <name type="scientific">Xanthomonas hawaiiensis</name>
    <dbReference type="NCBI Taxonomy" id="3003247"/>
    <lineage>
        <taxon>Bacteria</taxon>
        <taxon>Pseudomonadati</taxon>
        <taxon>Pseudomonadota</taxon>
        <taxon>Gammaproteobacteria</taxon>
        <taxon>Lysobacterales</taxon>
        <taxon>Lysobacteraceae</taxon>
        <taxon>Xanthomonas</taxon>
    </lineage>
</organism>
<dbReference type="InterPro" id="IPR011989">
    <property type="entry name" value="ARM-like"/>
</dbReference>
<evidence type="ECO:0008006" key="3">
    <source>
        <dbReference type="Google" id="ProtNLM"/>
    </source>
</evidence>